<dbReference type="Proteomes" id="UP000054217">
    <property type="component" value="Unassembled WGS sequence"/>
</dbReference>
<dbReference type="OrthoDB" id="10534959at2759"/>
<gene>
    <name evidence="1" type="ORF">M404DRAFT_1007459</name>
</gene>
<evidence type="ECO:0000313" key="2">
    <source>
        <dbReference type="Proteomes" id="UP000054217"/>
    </source>
</evidence>
<name>A0A0C3NJE1_PISTI</name>
<reference evidence="1 2" key="1">
    <citation type="submission" date="2014-04" db="EMBL/GenBank/DDBJ databases">
        <authorList>
            <consortium name="DOE Joint Genome Institute"/>
            <person name="Kuo A."/>
            <person name="Kohler A."/>
            <person name="Costa M.D."/>
            <person name="Nagy L.G."/>
            <person name="Floudas D."/>
            <person name="Copeland A."/>
            <person name="Barry K.W."/>
            <person name="Cichocki N."/>
            <person name="Veneault-Fourrey C."/>
            <person name="LaButti K."/>
            <person name="Lindquist E.A."/>
            <person name="Lipzen A."/>
            <person name="Lundell T."/>
            <person name="Morin E."/>
            <person name="Murat C."/>
            <person name="Sun H."/>
            <person name="Tunlid A."/>
            <person name="Henrissat B."/>
            <person name="Grigoriev I.V."/>
            <person name="Hibbett D.S."/>
            <person name="Martin F."/>
            <person name="Nordberg H.P."/>
            <person name="Cantor M.N."/>
            <person name="Hua S.X."/>
        </authorList>
    </citation>
    <scope>NUCLEOTIDE SEQUENCE [LARGE SCALE GENOMIC DNA]</scope>
    <source>
        <strain evidence="1 2">Marx 270</strain>
    </source>
</reference>
<accession>A0A0C3NJE1</accession>
<sequence>MGVEAGEAPTTLPSIWREVTNCPPMRKAQQRASSWVKITARVVQARARVVPGTFRNDVYKDVEDASERYGRDGCTSPGCDGLGGAILLPFCIGKGEGLGEGEGGCDSALGELLGSKVIPADENPTGGSGSAVDGTGFGKGIFRKTFVRVRDG</sequence>
<dbReference type="HOGENOM" id="CLU_1723121_0_0_1"/>
<reference evidence="2" key="2">
    <citation type="submission" date="2015-01" db="EMBL/GenBank/DDBJ databases">
        <title>Evolutionary Origins and Diversification of the Mycorrhizal Mutualists.</title>
        <authorList>
            <consortium name="DOE Joint Genome Institute"/>
            <consortium name="Mycorrhizal Genomics Consortium"/>
            <person name="Kohler A."/>
            <person name="Kuo A."/>
            <person name="Nagy L.G."/>
            <person name="Floudas D."/>
            <person name="Copeland A."/>
            <person name="Barry K.W."/>
            <person name="Cichocki N."/>
            <person name="Veneault-Fourrey C."/>
            <person name="LaButti K."/>
            <person name="Lindquist E.A."/>
            <person name="Lipzen A."/>
            <person name="Lundell T."/>
            <person name="Morin E."/>
            <person name="Murat C."/>
            <person name="Riley R."/>
            <person name="Ohm R."/>
            <person name="Sun H."/>
            <person name="Tunlid A."/>
            <person name="Henrissat B."/>
            <person name="Grigoriev I.V."/>
            <person name="Hibbett D.S."/>
            <person name="Martin F."/>
        </authorList>
    </citation>
    <scope>NUCLEOTIDE SEQUENCE [LARGE SCALE GENOMIC DNA]</scope>
    <source>
        <strain evidence="2">Marx 270</strain>
    </source>
</reference>
<dbReference type="EMBL" id="KN832066">
    <property type="protein sequence ID" value="KIN95498.1"/>
    <property type="molecule type" value="Genomic_DNA"/>
</dbReference>
<dbReference type="InParanoid" id="A0A0C3NJE1"/>
<keyword evidence="2" id="KW-1185">Reference proteome</keyword>
<protein>
    <submittedName>
        <fullName evidence="1">Uncharacterized protein</fullName>
    </submittedName>
</protein>
<proteinExistence type="predicted"/>
<evidence type="ECO:0000313" key="1">
    <source>
        <dbReference type="EMBL" id="KIN95498.1"/>
    </source>
</evidence>
<dbReference type="AlphaFoldDB" id="A0A0C3NJE1"/>
<organism evidence="1 2">
    <name type="scientific">Pisolithus tinctorius Marx 270</name>
    <dbReference type="NCBI Taxonomy" id="870435"/>
    <lineage>
        <taxon>Eukaryota</taxon>
        <taxon>Fungi</taxon>
        <taxon>Dikarya</taxon>
        <taxon>Basidiomycota</taxon>
        <taxon>Agaricomycotina</taxon>
        <taxon>Agaricomycetes</taxon>
        <taxon>Agaricomycetidae</taxon>
        <taxon>Boletales</taxon>
        <taxon>Sclerodermatineae</taxon>
        <taxon>Pisolithaceae</taxon>
        <taxon>Pisolithus</taxon>
    </lineage>
</organism>